<feature type="domain" description="HTH marR-type" evidence="1">
    <location>
        <begin position="1"/>
        <end position="143"/>
    </location>
</feature>
<accession>A0A7W9GDQ3</accession>
<dbReference type="RefSeq" id="WP_313046321.1">
    <property type="nucleotide sequence ID" value="NZ_CBDRAU010000005.1"/>
</dbReference>
<dbReference type="InterPro" id="IPR052526">
    <property type="entry name" value="HTH-type_Bedaq_tolerance"/>
</dbReference>
<dbReference type="Pfam" id="PF12802">
    <property type="entry name" value="MarR_2"/>
    <property type="match status" value="1"/>
</dbReference>
<organism evidence="2 3">
    <name type="scientific">Nonomuraea jabiensis</name>
    <dbReference type="NCBI Taxonomy" id="882448"/>
    <lineage>
        <taxon>Bacteria</taxon>
        <taxon>Bacillati</taxon>
        <taxon>Actinomycetota</taxon>
        <taxon>Actinomycetes</taxon>
        <taxon>Streptosporangiales</taxon>
        <taxon>Streptosporangiaceae</taxon>
        <taxon>Nonomuraea</taxon>
    </lineage>
</organism>
<dbReference type="PANTHER" id="PTHR39515:SF2">
    <property type="entry name" value="HTH-TYPE TRANSCRIPTIONAL REGULATOR RV0880"/>
    <property type="match status" value="1"/>
</dbReference>
<dbReference type="PROSITE" id="PS50995">
    <property type="entry name" value="HTH_MARR_2"/>
    <property type="match status" value="1"/>
</dbReference>
<keyword evidence="2" id="KW-0238">DNA-binding</keyword>
<evidence type="ECO:0000313" key="3">
    <source>
        <dbReference type="Proteomes" id="UP000579153"/>
    </source>
</evidence>
<dbReference type="GO" id="GO:0003700">
    <property type="term" value="F:DNA-binding transcription factor activity"/>
    <property type="evidence" value="ECO:0007669"/>
    <property type="project" value="InterPro"/>
</dbReference>
<dbReference type="InterPro" id="IPR036388">
    <property type="entry name" value="WH-like_DNA-bd_sf"/>
</dbReference>
<dbReference type="AlphaFoldDB" id="A0A7W9GDQ3"/>
<dbReference type="GO" id="GO:0003677">
    <property type="term" value="F:DNA binding"/>
    <property type="evidence" value="ECO:0007669"/>
    <property type="project" value="UniProtKB-KW"/>
</dbReference>
<dbReference type="InterPro" id="IPR036390">
    <property type="entry name" value="WH_DNA-bd_sf"/>
</dbReference>
<gene>
    <name evidence="2" type="ORF">HD596_008661</name>
</gene>
<dbReference type="Proteomes" id="UP000579153">
    <property type="component" value="Unassembled WGS sequence"/>
</dbReference>
<dbReference type="PRINTS" id="PR00598">
    <property type="entry name" value="HTHMARR"/>
</dbReference>
<reference evidence="2 3" key="1">
    <citation type="submission" date="2020-08" db="EMBL/GenBank/DDBJ databases">
        <title>Sequencing the genomes of 1000 actinobacteria strains.</title>
        <authorList>
            <person name="Klenk H.-P."/>
        </authorList>
    </citation>
    <scope>NUCLEOTIDE SEQUENCE [LARGE SCALE GENOMIC DNA]</scope>
    <source>
        <strain evidence="2 3">DSM 45507</strain>
    </source>
</reference>
<sequence>MDDTSRDDLDVDAFTMAIEHFNRFYIRLPVLEKLPFTTLSVLDTLAFSDGPMRLTDLTRTEQVSQPGITQLITRLERDGLVERRPDPTDGRAVLVHITEAGRRIGRSRHADRTRHLAPLVARLTPEQRRAIAAALPALTRLAELGRESP</sequence>
<dbReference type="PANTHER" id="PTHR39515">
    <property type="entry name" value="CONSERVED PROTEIN"/>
    <property type="match status" value="1"/>
</dbReference>
<name>A0A7W9GDQ3_9ACTN</name>
<dbReference type="SUPFAM" id="SSF46785">
    <property type="entry name" value="Winged helix' DNA-binding domain"/>
    <property type="match status" value="1"/>
</dbReference>
<proteinExistence type="predicted"/>
<dbReference type="EMBL" id="JACHMB010000001">
    <property type="protein sequence ID" value="MBB5781905.1"/>
    <property type="molecule type" value="Genomic_DNA"/>
</dbReference>
<dbReference type="SMART" id="SM00347">
    <property type="entry name" value="HTH_MARR"/>
    <property type="match status" value="1"/>
</dbReference>
<dbReference type="Gene3D" id="1.10.10.10">
    <property type="entry name" value="Winged helix-like DNA-binding domain superfamily/Winged helix DNA-binding domain"/>
    <property type="match status" value="1"/>
</dbReference>
<protein>
    <submittedName>
        <fullName evidence="2">DNA-binding MarR family transcriptional regulator</fullName>
    </submittedName>
</protein>
<comment type="caution">
    <text evidence="2">The sequence shown here is derived from an EMBL/GenBank/DDBJ whole genome shotgun (WGS) entry which is preliminary data.</text>
</comment>
<evidence type="ECO:0000313" key="2">
    <source>
        <dbReference type="EMBL" id="MBB5781905.1"/>
    </source>
</evidence>
<evidence type="ECO:0000259" key="1">
    <source>
        <dbReference type="PROSITE" id="PS50995"/>
    </source>
</evidence>
<keyword evidence="3" id="KW-1185">Reference proteome</keyword>
<dbReference type="InterPro" id="IPR000835">
    <property type="entry name" value="HTH_MarR-typ"/>
</dbReference>